<gene>
    <name evidence="2" type="ORF">EDEG_03101</name>
</gene>
<dbReference type="InterPro" id="IPR011004">
    <property type="entry name" value="Trimer_LpxA-like_sf"/>
</dbReference>
<reference evidence="2 3" key="1">
    <citation type="submission" date="2011-08" db="EMBL/GenBank/DDBJ databases">
        <authorList>
            <person name="Liu Z.J."/>
            <person name="Shi F.L."/>
            <person name="Lu J.Q."/>
            <person name="Li M."/>
            <person name="Wang Z.L."/>
        </authorList>
    </citation>
    <scope>NUCLEOTIDE SEQUENCE [LARGE SCALE GENOMIC DNA]</scope>
    <source>
        <strain evidence="2 3">USNM 41457</strain>
    </source>
</reference>
<feature type="region of interest" description="Disordered" evidence="1">
    <location>
        <begin position="230"/>
        <end position="249"/>
    </location>
</feature>
<comment type="caution">
    <text evidence="2">The sequence shown here is derived from an EMBL/GenBank/DDBJ whole genome shotgun (WGS) entry which is preliminary data.</text>
</comment>
<evidence type="ECO:0000313" key="2">
    <source>
        <dbReference type="EMBL" id="EJW02481.1"/>
    </source>
</evidence>
<keyword evidence="3" id="KW-1185">Reference proteome</keyword>
<dbReference type="AlphaFoldDB" id="J9D3T1"/>
<dbReference type="HOGENOM" id="CLU_331213_0_0_1"/>
<accession>J9D3T1</accession>
<feature type="region of interest" description="Disordered" evidence="1">
    <location>
        <begin position="382"/>
        <end position="407"/>
    </location>
</feature>
<evidence type="ECO:0000313" key="3">
    <source>
        <dbReference type="Proteomes" id="UP000003163"/>
    </source>
</evidence>
<reference evidence="3" key="2">
    <citation type="submission" date="2015-07" db="EMBL/GenBank/DDBJ databases">
        <title>Contrasting host-pathogen interactions and genome evolution in two generalist and specialist microsporidian pathogens of mosquitoes.</title>
        <authorList>
            <consortium name="The Broad Institute Genomics Platform"/>
            <consortium name="The Broad Institute Genome Sequencing Center for Infectious Disease"/>
            <person name="Cuomo C.A."/>
            <person name="Sanscrainte N.D."/>
            <person name="Goldberg J.M."/>
            <person name="Heiman D."/>
            <person name="Young S."/>
            <person name="Zeng Q."/>
            <person name="Becnel J.J."/>
            <person name="Birren B.W."/>
        </authorList>
    </citation>
    <scope>NUCLEOTIDE SEQUENCE [LARGE SCALE GENOMIC DNA]</scope>
    <source>
        <strain evidence="3">USNM 41457</strain>
    </source>
</reference>
<name>J9D3T1_EDHAE</name>
<dbReference type="EMBL" id="AFBI03000069">
    <property type="protein sequence ID" value="EJW02481.1"/>
    <property type="molecule type" value="Genomic_DNA"/>
</dbReference>
<sequence>MQLLKCSIIYNNTNGVYTNEYFHDISETFNGQSHLYSNHQNSFSVEQSTNNNHLTAPQAQETTNQQQYQNPHYNIFQINHILPQSSHNSLTIANNQPFYGLLQQHIFYQNSVNWQGLQSIETGINQLQQLPYIQESAINPISRNSPLTYNHVKPLQYVQQQKDLLLPQNLRLIDYQLQLHKNNQQTSLFQEYRPIYLMLPENLLPRFIQIQEPQYNYQQQNVKIPENPHLSLYSSESSASSPSSNNFQQNFCQPKPSSYYQQTISVPLQQEYEPNMHQLPLIPVIQLPISLQPSEISKQVYNQPQPSQTAHQIVNSQFSENPRTQVNQTEKVPTSDIQSTIHDSNKQYKHFNKKNITGCQPKTLLSELNILSKSEDYISQQLQQSDLQQSHEKEQESEYISDMQTSNSNLSQSKFSFAKEKTNSTTTIQNNEHSYTSKENNATSSYNTVSIKEIFLKKIECKKDYCNIFNILRLKKKLNTNINRKNRWKTVFLCEIKYNVLFSSREDEIEMSNLVDKFIIKHEDEMKFDLEVCAKQNKKDKIIFLDFLRHNIITLNAHRNLINVNLIDILLYLQRNDIEWFPTNEENPPIYLQKIFLDDPEFYYNVPYEKSDFIIYSRRNSPQNKIAIHITAKILSKDIFWEDGVLIGENCEIHDNICFGENVTIVKDTIIYSNCYLDKGTFFGFNCSIGDNTYIGKNTILRQNIVIGKNNSTEKILKAYQFGLRYPIPKVDLLFKKSIFHTIIDEQNIFDTDCTIKPLVIIMPRNIFSLGFYLGELSFIDSGNKFLKFIKIPNGFLAIRYKHETVFFKMLTNSKVNFYYPTNKTNGHFCYIVCTFDFISEKVRKRILKQVCYKIKKLNQIPKKL</sequence>
<dbReference type="OrthoDB" id="424572at2759"/>
<proteinExistence type="predicted"/>
<dbReference type="Gene3D" id="2.160.10.10">
    <property type="entry name" value="Hexapeptide repeat proteins"/>
    <property type="match status" value="1"/>
</dbReference>
<feature type="compositionally biased region" description="Low complexity" evidence="1">
    <location>
        <begin position="231"/>
        <end position="244"/>
    </location>
</feature>
<dbReference type="InParanoid" id="J9D3T1"/>
<dbReference type="VEuPathDB" id="MicrosporidiaDB:EDEG_03101"/>
<dbReference type="STRING" id="1003232.J9D3T1"/>
<organism evidence="2 3">
    <name type="scientific">Edhazardia aedis (strain USNM 41457)</name>
    <name type="common">Microsporidian parasite</name>
    <dbReference type="NCBI Taxonomy" id="1003232"/>
    <lineage>
        <taxon>Eukaryota</taxon>
        <taxon>Fungi</taxon>
        <taxon>Fungi incertae sedis</taxon>
        <taxon>Microsporidia</taxon>
        <taxon>Edhazardia</taxon>
    </lineage>
</organism>
<evidence type="ECO:0000256" key="1">
    <source>
        <dbReference type="SAM" id="MobiDB-lite"/>
    </source>
</evidence>
<protein>
    <submittedName>
        <fullName evidence="2">Uncharacterized protein</fullName>
    </submittedName>
</protein>
<dbReference type="SUPFAM" id="SSF51161">
    <property type="entry name" value="Trimeric LpxA-like enzymes"/>
    <property type="match status" value="1"/>
</dbReference>
<dbReference type="Proteomes" id="UP000003163">
    <property type="component" value="Unassembled WGS sequence"/>
</dbReference>